<dbReference type="SMART" id="SM00701">
    <property type="entry name" value="PGRP"/>
    <property type="match status" value="1"/>
</dbReference>
<proteinExistence type="inferred from homology"/>
<accession>A0A0F9QYT5</accession>
<name>A0A0F9QYT5_9ZZZZ</name>
<dbReference type="PANTHER" id="PTHR11022:SF41">
    <property type="entry name" value="PEPTIDOGLYCAN-RECOGNITION PROTEIN LC-RELATED"/>
    <property type="match status" value="1"/>
</dbReference>
<dbReference type="CDD" id="cd06583">
    <property type="entry name" value="PGRP"/>
    <property type="match status" value="1"/>
</dbReference>
<dbReference type="PANTHER" id="PTHR11022">
    <property type="entry name" value="PEPTIDOGLYCAN RECOGNITION PROTEIN"/>
    <property type="match status" value="1"/>
</dbReference>
<dbReference type="AlphaFoldDB" id="A0A0F9QYT5"/>
<sequence>MPVKDVTSRYPIAIAWPRLLYGAGKVDAIAIHHSVTPTPSATATEADELAILDAIHRYHVSRGFGGIGYHLCVFPSGRVYLVSRLSQWGANVGGNNNHIRGICFIGTFVDILPSSQHLIAGAEAVFYIDVYEKARDPCSPHSKWTSTACPSRVAEKVLLLNGRSLYPPDVSDPIWNMIRAITKKGVMLYRDVDLVSLATKKPIKRLPAGTGISVSGIYSGTHYLSTWSMTNRKPNGFEIAATVKPPVETCVGEKAEILRLQTLQKALVERNTRLTNDLTASEGDVDALQAIVNEVNRLTGR</sequence>
<comment type="similarity">
    <text evidence="1">Belongs to the N-acetylmuramoyl-L-alanine amidase 2 family.</text>
</comment>
<evidence type="ECO:0000313" key="3">
    <source>
        <dbReference type="EMBL" id="KKN42142.1"/>
    </source>
</evidence>
<dbReference type="InterPro" id="IPR015510">
    <property type="entry name" value="PGRP"/>
</dbReference>
<comment type="caution">
    <text evidence="3">The sequence shown here is derived from an EMBL/GenBank/DDBJ whole genome shotgun (WGS) entry which is preliminary data.</text>
</comment>
<dbReference type="EMBL" id="LAZR01001601">
    <property type="protein sequence ID" value="KKN42142.1"/>
    <property type="molecule type" value="Genomic_DNA"/>
</dbReference>
<dbReference type="GO" id="GO:0009253">
    <property type="term" value="P:peptidoglycan catabolic process"/>
    <property type="evidence" value="ECO:0007669"/>
    <property type="project" value="InterPro"/>
</dbReference>
<evidence type="ECO:0000256" key="1">
    <source>
        <dbReference type="ARBA" id="ARBA00007553"/>
    </source>
</evidence>
<reference evidence="3" key="1">
    <citation type="journal article" date="2015" name="Nature">
        <title>Complex archaea that bridge the gap between prokaryotes and eukaryotes.</title>
        <authorList>
            <person name="Spang A."/>
            <person name="Saw J.H."/>
            <person name="Jorgensen S.L."/>
            <person name="Zaremba-Niedzwiedzka K."/>
            <person name="Martijn J."/>
            <person name="Lind A.E."/>
            <person name="van Eijk R."/>
            <person name="Schleper C."/>
            <person name="Guy L."/>
            <person name="Ettema T.J."/>
        </authorList>
    </citation>
    <scope>NUCLEOTIDE SEQUENCE</scope>
</reference>
<evidence type="ECO:0000259" key="2">
    <source>
        <dbReference type="SMART" id="SM00701"/>
    </source>
</evidence>
<dbReference type="InterPro" id="IPR002502">
    <property type="entry name" value="Amidase_domain"/>
</dbReference>
<dbReference type="GO" id="GO:0008270">
    <property type="term" value="F:zinc ion binding"/>
    <property type="evidence" value="ECO:0007669"/>
    <property type="project" value="InterPro"/>
</dbReference>
<dbReference type="GO" id="GO:0008745">
    <property type="term" value="F:N-acetylmuramoyl-L-alanine amidase activity"/>
    <property type="evidence" value="ECO:0007669"/>
    <property type="project" value="InterPro"/>
</dbReference>
<gene>
    <name evidence="3" type="ORF">LCGC14_0716110</name>
</gene>
<dbReference type="Gene3D" id="3.40.80.10">
    <property type="entry name" value="Peptidoglycan recognition protein-like"/>
    <property type="match status" value="1"/>
</dbReference>
<protein>
    <recommendedName>
        <fullName evidence="2">Peptidoglycan recognition protein family domain-containing protein</fullName>
    </recommendedName>
</protein>
<dbReference type="SUPFAM" id="SSF55846">
    <property type="entry name" value="N-acetylmuramoyl-L-alanine amidase-like"/>
    <property type="match status" value="1"/>
</dbReference>
<dbReference type="InterPro" id="IPR006619">
    <property type="entry name" value="PGRP_domain_met/bac"/>
</dbReference>
<organism evidence="3">
    <name type="scientific">marine sediment metagenome</name>
    <dbReference type="NCBI Taxonomy" id="412755"/>
    <lineage>
        <taxon>unclassified sequences</taxon>
        <taxon>metagenomes</taxon>
        <taxon>ecological metagenomes</taxon>
    </lineage>
</organism>
<dbReference type="Pfam" id="PF01510">
    <property type="entry name" value="Amidase_2"/>
    <property type="match status" value="1"/>
</dbReference>
<dbReference type="InterPro" id="IPR036505">
    <property type="entry name" value="Amidase/PGRP_sf"/>
</dbReference>
<feature type="domain" description="Peptidoglycan recognition protein family" evidence="2">
    <location>
        <begin position="13"/>
        <end position="143"/>
    </location>
</feature>